<feature type="region of interest" description="Disordered" evidence="4">
    <location>
        <begin position="552"/>
        <end position="573"/>
    </location>
</feature>
<keyword evidence="3" id="KW-0539">Nucleus</keyword>
<evidence type="ECO:0000259" key="5">
    <source>
        <dbReference type="SMART" id="SM00906"/>
    </source>
</evidence>
<dbReference type="AlphaFoldDB" id="A0AAV9NQ56"/>
<feature type="domain" description="Xylanolytic transcriptional activator regulatory" evidence="5">
    <location>
        <begin position="249"/>
        <end position="315"/>
    </location>
</feature>
<protein>
    <recommendedName>
        <fullName evidence="5">Xylanolytic transcriptional activator regulatory domain-containing protein</fullName>
    </recommendedName>
</protein>
<dbReference type="EMBL" id="JAVRRD010000001">
    <property type="protein sequence ID" value="KAK5064449.1"/>
    <property type="molecule type" value="Genomic_DNA"/>
</dbReference>
<name>A0AAV9NQ56_9EURO</name>
<evidence type="ECO:0000256" key="4">
    <source>
        <dbReference type="SAM" id="MobiDB-lite"/>
    </source>
</evidence>
<gene>
    <name evidence="6" type="ORF">LTR84_000282</name>
</gene>
<dbReference type="GO" id="GO:0003677">
    <property type="term" value="F:DNA binding"/>
    <property type="evidence" value="ECO:0007669"/>
    <property type="project" value="InterPro"/>
</dbReference>
<reference evidence="6 7" key="1">
    <citation type="submission" date="2023-08" db="EMBL/GenBank/DDBJ databases">
        <title>Black Yeasts Isolated from many extreme environments.</title>
        <authorList>
            <person name="Coleine C."/>
            <person name="Stajich J.E."/>
            <person name="Selbmann L."/>
        </authorList>
    </citation>
    <scope>NUCLEOTIDE SEQUENCE [LARGE SCALE GENOMIC DNA]</scope>
    <source>
        <strain evidence="6 7">CCFEE 5792</strain>
    </source>
</reference>
<dbReference type="InterPro" id="IPR051127">
    <property type="entry name" value="Fungal_SecMet_Regulators"/>
</dbReference>
<organism evidence="6 7">
    <name type="scientific">Exophiala bonariae</name>
    <dbReference type="NCBI Taxonomy" id="1690606"/>
    <lineage>
        <taxon>Eukaryota</taxon>
        <taxon>Fungi</taxon>
        <taxon>Dikarya</taxon>
        <taxon>Ascomycota</taxon>
        <taxon>Pezizomycotina</taxon>
        <taxon>Eurotiomycetes</taxon>
        <taxon>Chaetothyriomycetidae</taxon>
        <taxon>Chaetothyriales</taxon>
        <taxon>Herpotrichiellaceae</taxon>
        <taxon>Exophiala</taxon>
    </lineage>
</organism>
<proteinExistence type="predicted"/>
<sequence>MVTITRRQKDALTSRCALLERALAEAIPSDRERTKLLDHLTLTENPQGNALELESQEVPEEEQNLREGRILQDPDGIVRYLGESSGATFLNHLREYMATVIPLTFESTDSVFPTLTQLDPLLLPTKEEAVYMLTELRYCAQDGVETFPSGGIYYWLNPESLMLEYQAYLDANGALDISPNMVTANAAFAVACQFNPQCAPHWESASGQTFFARAKTSLGNPLDMSVVNDANVLALLSFYLLNNNRRDAAYIYVSVAMHILIVHGVHRAWMVDEQGKRLFWTVYTLDRWLSCLMGRPALISDDAIKLDLPRDASGLPPADGLCAHVELARISNYVVANVYDISRQCDAPAKTTLCIHKALGYLRVWCQRLEPVLQATDENLNRDRGVCELHMAHNQLVILTVRPLLFIAVKKETANVLLNGRAKNQEISYQTELDLCAEVAKRNVHLWNSLLNLPRPARLSHTSIHYLFNAALTLQLYQILVEGQAEADYEEVGFVISVLDADESTNKEYARDCSTVLRDLGSLMGRLRSVDVFTAAPDGEVSRGKAVALHPFTPGMSSSSEDTGTTSAAGSLKQYAHSHETIDELRSAQIASSKVESRESAYHELLSWLHTDELQQKFDFPHRLG</sequence>
<dbReference type="GO" id="GO:0006351">
    <property type="term" value="P:DNA-templated transcription"/>
    <property type="evidence" value="ECO:0007669"/>
    <property type="project" value="InterPro"/>
</dbReference>
<keyword evidence="7" id="KW-1185">Reference proteome</keyword>
<evidence type="ECO:0000313" key="7">
    <source>
        <dbReference type="Proteomes" id="UP001358417"/>
    </source>
</evidence>
<keyword evidence="2" id="KW-0804">Transcription</keyword>
<dbReference type="CDD" id="cd12148">
    <property type="entry name" value="fungal_TF_MHR"/>
    <property type="match status" value="1"/>
</dbReference>
<evidence type="ECO:0000256" key="1">
    <source>
        <dbReference type="ARBA" id="ARBA00023015"/>
    </source>
</evidence>
<dbReference type="InterPro" id="IPR007219">
    <property type="entry name" value="XnlR_reg_dom"/>
</dbReference>
<feature type="compositionally biased region" description="Polar residues" evidence="4">
    <location>
        <begin position="555"/>
        <end position="569"/>
    </location>
</feature>
<evidence type="ECO:0000313" key="6">
    <source>
        <dbReference type="EMBL" id="KAK5064449.1"/>
    </source>
</evidence>
<dbReference type="PANTHER" id="PTHR47424">
    <property type="entry name" value="REGULATORY PROTEIN GAL4"/>
    <property type="match status" value="1"/>
</dbReference>
<dbReference type="RefSeq" id="XP_064711773.1">
    <property type="nucleotide sequence ID" value="XM_064843913.1"/>
</dbReference>
<dbReference type="Pfam" id="PF04082">
    <property type="entry name" value="Fungal_trans"/>
    <property type="match status" value="1"/>
</dbReference>
<dbReference type="SMART" id="SM00906">
    <property type="entry name" value="Fungal_trans"/>
    <property type="match status" value="1"/>
</dbReference>
<dbReference type="GeneID" id="89968504"/>
<dbReference type="PANTHER" id="PTHR47424:SF6">
    <property type="entry name" value="PROLINE UTILIZATION TRANS-ACTIVATOR"/>
    <property type="match status" value="1"/>
</dbReference>
<comment type="caution">
    <text evidence="6">The sequence shown here is derived from an EMBL/GenBank/DDBJ whole genome shotgun (WGS) entry which is preliminary data.</text>
</comment>
<accession>A0AAV9NQ56</accession>
<evidence type="ECO:0000256" key="3">
    <source>
        <dbReference type="ARBA" id="ARBA00023242"/>
    </source>
</evidence>
<dbReference type="Proteomes" id="UP001358417">
    <property type="component" value="Unassembled WGS sequence"/>
</dbReference>
<evidence type="ECO:0000256" key="2">
    <source>
        <dbReference type="ARBA" id="ARBA00023163"/>
    </source>
</evidence>
<keyword evidence="1" id="KW-0805">Transcription regulation</keyword>
<dbReference type="GO" id="GO:0008270">
    <property type="term" value="F:zinc ion binding"/>
    <property type="evidence" value="ECO:0007669"/>
    <property type="project" value="InterPro"/>
</dbReference>